<dbReference type="EMBL" id="QKWP01002448">
    <property type="protein sequence ID" value="RIB03319.1"/>
    <property type="molecule type" value="Genomic_DNA"/>
</dbReference>
<proteinExistence type="predicted"/>
<dbReference type="OrthoDB" id="69088at2759"/>
<organism evidence="2 3">
    <name type="scientific">Gigaspora rosea</name>
    <dbReference type="NCBI Taxonomy" id="44941"/>
    <lineage>
        <taxon>Eukaryota</taxon>
        <taxon>Fungi</taxon>
        <taxon>Fungi incertae sedis</taxon>
        <taxon>Mucoromycota</taxon>
        <taxon>Glomeromycotina</taxon>
        <taxon>Glomeromycetes</taxon>
        <taxon>Diversisporales</taxon>
        <taxon>Gigasporaceae</taxon>
        <taxon>Gigaspora</taxon>
    </lineage>
</organism>
<comment type="caution">
    <text evidence="2">The sequence shown here is derived from an EMBL/GenBank/DDBJ whole genome shotgun (WGS) entry which is preliminary data.</text>
</comment>
<dbReference type="InterPro" id="IPR029444">
    <property type="entry name" value="INTS5_C"/>
</dbReference>
<dbReference type="GO" id="GO:0034472">
    <property type="term" value="P:snRNA 3'-end processing"/>
    <property type="evidence" value="ECO:0007669"/>
    <property type="project" value="TreeGrafter"/>
</dbReference>
<evidence type="ECO:0000313" key="2">
    <source>
        <dbReference type="EMBL" id="RIB03319.1"/>
    </source>
</evidence>
<feature type="domain" description="Integrator complex subunit 5 C-terminal" evidence="1">
    <location>
        <begin position="28"/>
        <end position="184"/>
    </location>
</feature>
<dbReference type="Proteomes" id="UP000266673">
    <property type="component" value="Unassembled WGS sequence"/>
</dbReference>
<dbReference type="GO" id="GO:0032039">
    <property type="term" value="C:integrator complex"/>
    <property type="evidence" value="ECO:0007669"/>
    <property type="project" value="InterPro"/>
</dbReference>
<dbReference type="PANTHER" id="PTHR31697:SF2">
    <property type="entry name" value="INTEGRATOR COMPLEX SUBUNIT 5"/>
    <property type="match status" value="1"/>
</dbReference>
<evidence type="ECO:0000313" key="3">
    <source>
        <dbReference type="Proteomes" id="UP000266673"/>
    </source>
</evidence>
<sequence>MIVPYLMHGIMEPPTNITGHIILPKSITYRRDAFLQSTFSEHPELWILLNFLANDYVMFEELFNSLVRSLFAMNITSWYRIREPTRRNNQVELDTAIRIVEILQKARYIPSPLNNTSRLLPYLQSKDVGYLLFESIWKFILENWQLCPYSDDYDMFEQSTSSKQLIHYSERVNAIKLMIQKNILSIPEILLLHTVN</sequence>
<protein>
    <recommendedName>
        <fullName evidence="1">Integrator complex subunit 5 C-terminal domain-containing protein</fullName>
    </recommendedName>
</protein>
<reference evidence="2 3" key="1">
    <citation type="submission" date="2018-06" db="EMBL/GenBank/DDBJ databases">
        <title>Comparative genomics reveals the genomic features of Rhizophagus irregularis, R. cerebriforme, R. diaphanum and Gigaspora rosea, and their symbiotic lifestyle signature.</title>
        <authorList>
            <person name="Morin E."/>
            <person name="San Clemente H."/>
            <person name="Chen E.C.H."/>
            <person name="De La Providencia I."/>
            <person name="Hainaut M."/>
            <person name="Kuo A."/>
            <person name="Kohler A."/>
            <person name="Murat C."/>
            <person name="Tang N."/>
            <person name="Roy S."/>
            <person name="Loubradou J."/>
            <person name="Henrissat B."/>
            <person name="Grigoriev I.V."/>
            <person name="Corradi N."/>
            <person name="Roux C."/>
            <person name="Martin F.M."/>
        </authorList>
    </citation>
    <scope>NUCLEOTIDE SEQUENCE [LARGE SCALE GENOMIC DNA]</scope>
    <source>
        <strain evidence="2 3">DAOM 194757</strain>
    </source>
</reference>
<dbReference type="InterPro" id="IPR040316">
    <property type="entry name" value="INTS5"/>
</dbReference>
<dbReference type="PANTHER" id="PTHR31697">
    <property type="entry name" value="INTEGRATOR COMPLEX SUBUNIT 5"/>
    <property type="match status" value="1"/>
</dbReference>
<keyword evidence="3" id="KW-1185">Reference proteome</keyword>
<dbReference type="Pfam" id="PF14838">
    <property type="entry name" value="INTS5_C"/>
    <property type="match status" value="1"/>
</dbReference>
<name>A0A397U3H0_9GLOM</name>
<accession>A0A397U3H0</accession>
<evidence type="ECO:0000259" key="1">
    <source>
        <dbReference type="Pfam" id="PF14838"/>
    </source>
</evidence>
<gene>
    <name evidence="2" type="ORF">C2G38_794096</name>
</gene>
<dbReference type="AlphaFoldDB" id="A0A397U3H0"/>